<dbReference type="SUPFAM" id="SSF53850">
    <property type="entry name" value="Periplasmic binding protein-like II"/>
    <property type="match status" value="1"/>
</dbReference>
<dbReference type="RefSeq" id="WP_306388151.1">
    <property type="nucleotide sequence ID" value="NZ_JAVCAP010000001.1"/>
</dbReference>
<keyword evidence="3" id="KW-1185">Reference proteome</keyword>
<sequence>MFSRFRSCVLVSMFCVWSSAGLAVEDPVIAVIVSALSANAVSVSVGDLASIYWRKTLYNAHGKPLHPVNLFAEHPLRVRFSQQVLHSHPKSQLGYWNGLYFNGVLPPYTVQSEEAMLRYVADTENAVGYVDACKVDLRVRAVLWVSNGKVLTESPMLHCETLNP</sequence>
<gene>
    <name evidence="2" type="ORF">Q9291_01185</name>
</gene>
<proteinExistence type="predicted"/>
<dbReference type="EMBL" id="JAVCAP010000001">
    <property type="protein sequence ID" value="MDP8566450.1"/>
    <property type="molecule type" value="Genomic_DNA"/>
</dbReference>
<keyword evidence="1" id="KW-0732">Signal</keyword>
<evidence type="ECO:0000313" key="3">
    <source>
        <dbReference type="Proteomes" id="UP001225906"/>
    </source>
</evidence>
<evidence type="ECO:0000256" key="1">
    <source>
        <dbReference type="SAM" id="SignalP"/>
    </source>
</evidence>
<dbReference type="Proteomes" id="UP001225906">
    <property type="component" value="Unassembled WGS sequence"/>
</dbReference>
<comment type="caution">
    <text evidence="2">The sequence shown here is derived from an EMBL/GenBank/DDBJ whole genome shotgun (WGS) entry which is preliminary data.</text>
</comment>
<feature type="signal peptide" evidence="1">
    <location>
        <begin position="1"/>
        <end position="23"/>
    </location>
</feature>
<reference evidence="3" key="1">
    <citation type="journal article" date="2019" name="Int. J. Syst. Evol. Microbiol.">
        <title>The Global Catalogue of Microorganisms (GCM) 10K type strain sequencing project: providing services to taxonomists for standard genome sequencing and annotation.</title>
        <authorList>
            <consortium name="The Broad Institute Genomics Platform"/>
            <consortium name="The Broad Institute Genome Sequencing Center for Infectious Disease"/>
            <person name="Wu L."/>
            <person name="Ma J."/>
        </authorList>
    </citation>
    <scope>NUCLEOTIDE SEQUENCE [LARGE SCALE GENOMIC DNA]</scope>
    <source>
        <strain evidence="3">VKM B-3159</strain>
    </source>
</reference>
<accession>A0ABT9JPE9</accession>
<protein>
    <submittedName>
        <fullName evidence="2">Uncharacterized protein</fullName>
    </submittedName>
</protein>
<name>A0ABT9JPE9_9PROT</name>
<organism evidence="2 3">
    <name type="scientific">Methylophilus aquaticus</name>
    <dbReference type="NCBI Taxonomy" id="1971610"/>
    <lineage>
        <taxon>Bacteria</taxon>
        <taxon>Pseudomonadati</taxon>
        <taxon>Pseudomonadota</taxon>
        <taxon>Betaproteobacteria</taxon>
        <taxon>Nitrosomonadales</taxon>
        <taxon>Methylophilaceae</taxon>
        <taxon>Methylophilus</taxon>
    </lineage>
</organism>
<feature type="chain" id="PRO_5046194849" evidence="1">
    <location>
        <begin position="24"/>
        <end position="164"/>
    </location>
</feature>
<evidence type="ECO:0000313" key="2">
    <source>
        <dbReference type="EMBL" id="MDP8566450.1"/>
    </source>
</evidence>